<dbReference type="SUPFAM" id="SSF50156">
    <property type="entry name" value="PDZ domain-like"/>
    <property type="match status" value="1"/>
</dbReference>
<dbReference type="InterPro" id="IPR041489">
    <property type="entry name" value="PDZ_6"/>
</dbReference>
<feature type="compositionally biased region" description="Polar residues" evidence="1">
    <location>
        <begin position="306"/>
        <end position="317"/>
    </location>
</feature>
<reference evidence="4" key="1">
    <citation type="submission" date="2024-06" db="UniProtKB">
        <authorList>
            <consortium name="RefSeq"/>
        </authorList>
    </citation>
    <scope>NUCLEOTIDE SEQUENCE [LARGE SCALE GENOMIC DNA]</scope>
</reference>
<dbReference type="CDD" id="cd13248">
    <property type="entry name" value="PH_PEPP1_2_3"/>
    <property type="match status" value="1"/>
</dbReference>
<dbReference type="PANTHER" id="PTHR47644:SF1">
    <property type="entry name" value="PDZ DOMAIN-CONTAINING PROTEIN"/>
    <property type="match status" value="1"/>
</dbReference>
<dbReference type="KEGG" id="cvn:111101529"/>
<dbReference type="InterPro" id="IPR011993">
    <property type="entry name" value="PH-like_dom_sf"/>
</dbReference>
<feature type="region of interest" description="Disordered" evidence="1">
    <location>
        <begin position="425"/>
        <end position="447"/>
    </location>
</feature>
<dbReference type="InterPro" id="IPR001478">
    <property type="entry name" value="PDZ"/>
</dbReference>
<dbReference type="SUPFAM" id="SSF50729">
    <property type="entry name" value="PH domain-like"/>
    <property type="match status" value="2"/>
</dbReference>
<dbReference type="GeneID" id="111101529"/>
<dbReference type="PROSITE" id="PS50106">
    <property type="entry name" value="PDZ"/>
    <property type="match status" value="1"/>
</dbReference>
<evidence type="ECO:0000259" key="3">
    <source>
        <dbReference type="PROSITE" id="PS50106"/>
    </source>
</evidence>
<dbReference type="InterPro" id="IPR001849">
    <property type="entry name" value="PH_domain"/>
</dbReference>
<dbReference type="AlphaFoldDB" id="A0A8B8AF16"/>
<protein>
    <submittedName>
        <fullName evidence="5">Uncharacterized protein CG43867-like</fullName>
    </submittedName>
</protein>
<dbReference type="Gene3D" id="2.30.42.10">
    <property type="match status" value="1"/>
</dbReference>
<dbReference type="Gene3D" id="2.30.29.30">
    <property type="entry name" value="Pleckstrin-homology domain (PH domain)/Phosphotyrosine-binding domain (PTB)"/>
    <property type="match status" value="2"/>
</dbReference>
<feature type="region of interest" description="Disordered" evidence="1">
    <location>
        <begin position="88"/>
        <end position="132"/>
    </location>
</feature>
<feature type="compositionally biased region" description="Basic and acidic residues" evidence="1">
    <location>
        <begin position="234"/>
        <end position="247"/>
    </location>
</feature>
<evidence type="ECO:0000259" key="2">
    <source>
        <dbReference type="PROSITE" id="PS50003"/>
    </source>
</evidence>
<dbReference type="OrthoDB" id="2157866at2759"/>
<dbReference type="InterPro" id="IPR040392">
    <property type="entry name" value="PKHA4-7_PH"/>
</dbReference>
<feature type="compositionally biased region" description="Polar residues" evidence="1">
    <location>
        <begin position="109"/>
        <end position="127"/>
    </location>
</feature>
<dbReference type="FunFam" id="2.30.29.30:FF:000286">
    <property type="entry name" value="PH-protein kinase domain containing protein"/>
    <property type="match status" value="1"/>
</dbReference>
<evidence type="ECO:0000313" key="5">
    <source>
        <dbReference type="RefSeq" id="XP_022289765.1"/>
    </source>
</evidence>
<proteinExistence type="predicted"/>
<name>A0A8B8AF16_CRAVI</name>
<evidence type="ECO:0000313" key="4">
    <source>
        <dbReference type="Proteomes" id="UP000694844"/>
    </source>
</evidence>
<feature type="compositionally biased region" description="Polar residues" evidence="1">
    <location>
        <begin position="326"/>
        <end position="354"/>
    </location>
</feature>
<dbReference type="PROSITE" id="PS50003">
    <property type="entry name" value="PH_DOMAIN"/>
    <property type="match status" value="2"/>
</dbReference>
<dbReference type="Proteomes" id="UP000694844">
    <property type="component" value="Chromosome 1"/>
</dbReference>
<feature type="compositionally biased region" description="Basic and acidic residues" evidence="1">
    <location>
        <begin position="195"/>
        <end position="205"/>
    </location>
</feature>
<dbReference type="Pfam" id="PF00169">
    <property type="entry name" value="PH"/>
    <property type="match status" value="2"/>
</dbReference>
<gene>
    <name evidence="5" type="primary">LOC111101529</name>
</gene>
<feature type="domain" description="PH" evidence="2">
    <location>
        <begin position="570"/>
        <end position="668"/>
    </location>
</feature>
<evidence type="ECO:0000256" key="1">
    <source>
        <dbReference type="SAM" id="MobiDB-lite"/>
    </source>
</evidence>
<feature type="domain" description="PDZ" evidence="3">
    <location>
        <begin position="481"/>
        <end position="560"/>
    </location>
</feature>
<feature type="region of interest" description="Disordered" evidence="1">
    <location>
        <begin position="146"/>
        <end position="258"/>
    </location>
</feature>
<dbReference type="InterPro" id="IPR036034">
    <property type="entry name" value="PDZ_sf"/>
</dbReference>
<dbReference type="PANTHER" id="PTHR47644">
    <property type="entry name" value="AGAP008221-PA"/>
    <property type="match status" value="1"/>
</dbReference>
<accession>A0A8B8AF16</accession>
<dbReference type="Pfam" id="PF17820">
    <property type="entry name" value="PDZ_6"/>
    <property type="match status" value="1"/>
</dbReference>
<dbReference type="SMART" id="SM00228">
    <property type="entry name" value="PDZ"/>
    <property type="match status" value="1"/>
</dbReference>
<organism evidence="4 5">
    <name type="scientific">Crassostrea virginica</name>
    <name type="common">Eastern oyster</name>
    <dbReference type="NCBI Taxonomy" id="6565"/>
    <lineage>
        <taxon>Eukaryota</taxon>
        <taxon>Metazoa</taxon>
        <taxon>Spiralia</taxon>
        <taxon>Lophotrochozoa</taxon>
        <taxon>Mollusca</taxon>
        <taxon>Bivalvia</taxon>
        <taxon>Autobranchia</taxon>
        <taxon>Pteriomorphia</taxon>
        <taxon>Ostreida</taxon>
        <taxon>Ostreoidea</taxon>
        <taxon>Ostreidae</taxon>
        <taxon>Crassostrea</taxon>
    </lineage>
</organism>
<reference evidence="5" key="2">
    <citation type="submission" date="2025-08" db="UniProtKB">
        <authorList>
            <consortium name="RefSeq"/>
        </authorList>
    </citation>
    <scope>IDENTIFICATION</scope>
    <source>
        <tissue evidence="5">Whole sample</tissue>
    </source>
</reference>
<feature type="compositionally biased region" description="Acidic residues" evidence="1">
    <location>
        <begin position="372"/>
        <end position="381"/>
    </location>
</feature>
<keyword evidence="4" id="KW-1185">Reference proteome</keyword>
<dbReference type="SMART" id="SM00233">
    <property type="entry name" value="PH"/>
    <property type="match status" value="2"/>
</dbReference>
<feature type="compositionally biased region" description="Basic and acidic residues" evidence="1">
    <location>
        <begin position="212"/>
        <end position="226"/>
    </location>
</feature>
<feature type="compositionally biased region" description="Low complexity" evidence="1">
    <location>
        <begin position="154"/>
        <end position="176"/>
    </location>
</feature>
<feature type="domain" description="PH" evidence="2">
    <location>
        <begin position="694"/>
        <end position="791"/>
    </location>
</feature>
<sequence length="797" mass="88595">MTEASPDSSHIREAFRFFQGCNGSSFTSNAMEPKALHHGKALNGLVSNTAFPKVQPPVSFNSCSSNGLDQSQPSGKKKEFKSVIHVTHTRGGEASENTHVTHTRAGEPSENSNSMDCINSGNCASSSHSKDTIIGDKTEAEVVSKKELTHEASSESVCSSGTSGDISSSSEQESQTEAVTVVMRKPKKSTEEDEGKTSVRDEKDSTQTLGRPPDEGDTTPHDRETCKVVSDAFDFLRDGEEGGKSPARDSGIPLGGGEDKIFNRLLTLDEAMENQDTQNGNSTNDSNNSIISGRATEGFQKHINQINHSGNSSTVSGKATDDCQQHKSLTSNDSNNSTISGRATEGSDQGSSPVNKRKGKRHGNASVNSAENSEDSEDDDTGIYNESFRKSVWLCVPEEKGTSQLQATSIAEESESDEVFLRGVESSLNRSHKRSDSTTTTHSESEFKHEYRLRRKCMVHRHDSQQEYHRMSANVYEHEKLVVIVKEENDTDFGLHIYDSHPAVITDVDTGSPAHRAGLRAGQVLLSVNGSNALELSHQEIIQLIQKDSTMVKLEVASSGDLHHIRNQQTPVFSGYMCKQSNSTFVKNWRRRYFVLRFDNCLYYYKGEQDQDPLGAIPLLNYIVSKQTDSSKEHCFKAEKFGSRTYYFIADSRDDMINWISTLNEAATRAKEKKDAWMDVTACNVGLPALDIKKPDCFGYLSKCGRTVKAWRKRYCVLKDACIYYYKNVNSANAQGMAHLHGYQVERMSSTLKRHGFLLKPPEPQMRTFSFCAENETDQKRWMTALEKSIQRWIKVD</sequence>
<dbReference type="RefSeq" id="XP_022289765.1">
    <property type="nucleotide sequence ID" value="XM_022434057.1"/>
</dbReference>
<feature type="region of interest" description="Disordered" evidence="1">
    <location>
        <begin position="306"/>
        <end position="382"/>
    </location>
</feature>